<dbReference type="AlphaFoldDB" id="A0A1Y2BNU0"/>
<dbReference type="EMBL" id="MCOG01000148">
    <property type="protein sequence ID" value="ORY36419.1"/>
    <property type="molecule type" value="Genomic_DNA"/>
</dbReference>
<keyword evidence="8" id="KW-0408">Iron</keyword>
<comment type="similarity">
    <text evidence="3">In the N-terminal section; belongs to the NADH:flavin oxidoreductase/NADH oxidase family.</text>
</comment>
<dbReference type="InterPro" id="IPR051793">
    <property type="entry name" value="NADH:flavin_oxidoreductase"/>
</dbReference>
<dbReference type="Pfam" id="PF07992">
    <property type="entry name" value="Pyr_redox_2"/>
    <property type="match status" value="1"/>
</dbReference>
<dbReference type="GO" id="GO:0051536">
    <property type="term" value="F:iron-sulfur cluster binding"/>
    <property type="evidence" value="ECO:0007669"/>
    <property type="project" value="UniProtKB-KW"/>
</dbReference>
<dbReference type="Pfam" id="PF00724">
    <property type="entry name" value="Oxidored_FMN"/>
    <property type="match status" value="2"/>
</dbReference>
<evidence type="ECO:0000313" key="13">
    <source>
        <dbReference type="Proteomes" id="UP000193920"/>
    </source>
</evidence>
<keyword evidence="13" id="KW-1185">Reference proteome</keyword>
<evidence type="ECO:0000259" key="10">
    <source>
        <dbReference type="Pfam" id="PF00724"/>
    </source>
</evidence>
<dbReference type="InterPro" id="IPR013785">
    <property type="entry name" value="Aldolase_TIM"/>
</dbReference>
<reference evidence="12 13" key="1">
    <citation type="submission" date="2016-08" db="EMBL/GenBank/DDBJ databases">
        <title>A Parts List for Fungal Cellulosomes Revealed by Comparative Genomics.</title>
        <authorList>
            <consortium name="DOE Joint Genome Institute"/>
            <person name="Haitjema C.H."/>
            <person name="Gilmore S.P."/>
            <person name="Henske J.K."/>
            <person name="Solomon K.V."/>
            <person name="De Groot R."/>
            <person name="Kuo A."/>
            <person name="Mondo S.J."/>
            <person name="Salamov A.A."/>
            <person name="Labutti K."/>
            <person name="Zhao Z."/>
            <person name="Chiniquy J."/>
            <person name="Barry K."/>
            <person name="Brewer H.M."/>
            <person name="Purvine S.O."/>
            <person name="Wright A.T."/>
            <person name="Boxma B."/>
            <person name="Van Alen T."/>
            <person name="Hackstein J.H."/>
            <person name="Baker S.E."/>
            <person name="Grigoriev I.V."/>
            <person name="O'Malley M.A."/>
        </authorList>
    </citation>
    <scope>NUCLEOTIDE SEQUENCE [LARGE SCALE GENOMIC DNA]</scope>
    <source>
        <strain evidence="12 13">G1</strain>
    </source>
</reference>
<dbReference type="InterPro" id="IPR023753">
    <property type="entry name" value="FAD/NAD-binding_dom"/>
</dbReference>
<dbReference type="OrthoDB" id="276546at2759"/>
<evidence type="ECO:0000256" key="9">
    <source>
        <dbReference type="ARBA" id="ARBA00023014"/>
    </source>
</evidence>
<evidence type="ECO:0000256" key="6">
    <source>
        <dbReference type="ARBA" id="ARBA00022723"/>
    </source>
</evidence>
<keyword evidence="9" id="KW-0411">Iron-sulfur</keyword>
<evidence type="ECO:0000256" key="4">
    <source>
        <dbReference type="ARBA" id="ARBA00022630"/>
    </source>
</evidence>
<keyword evidence="4" id="KW-0285">Flavoprotein</keyword>
<dbReference type="Gene3D" id="3.40.50.720">
    <property type="entry name" value="NAD(P)-binding Rossmann-like Domain"/>
    <property type="match status" value="1"/>
</dbReference>
<evidence type="ECO:0000313" key="12">
    <source>
        <dbReference type="EMBL" id="ORY36419.1"/>
    </source>
</evidence>
<comment type="cofactor">
    <cofactor evidence="1">
        <name>FMN</name>
        <dbReference type="ChEBI" id="CHEBI:58210"/>
    </cofactor>
</comment>
<evidence type="ECO:0000256" key="7">
    <source>
        <dbReference type="ARBA" id="ARBA00023002"/>
    </source>
</evidence>
<keyword evidence="7" id="KW-0560">Oxidoreductase</keyword>
<dbReference type="Proteomes" id="UP000193920">
    <property type="component" value="Unassembled WGS sequence"/>
</dbReference>
<keyword evidence="6" id="KW-0479">Metal-binding</keyword>
<dbReference type="STRING" id="1754190.A0A1Y2BNU0"/>
<feature type="domain" description="NADH:flavin oxidoreductase/NADH oxidase N-terminal" evidence="10">
    <location>
        <begin position="5"/>
        <end position="105"/>
    </location>
</feature>
<feature type="domain" description="NADH:flavin oxidoreductase/NADH oxidase N-terminal" evidence="10">
    <location>
        <begin position="116"/>
        <end position="194"/>
    </location>
</feature>
<dbReference type="InterPro" id="IPR036188">
    <property type="entry name" value="FAD/NAD-bd_sf"/>
</dbReference>
<comment type="cofactor">
    <cofactor evidence="2">
        <name>[4Fe-4S] cluster</name>
        <dbReference type="ChEBI" id="CHEBI:49883"/>
    </cofactor>
</comment>
<dbReference type="PRINTS" id="PR00368">
    <property type="entry name" value="FADPNR"/>
</dbReference>
<name>A0A1Y2BNU0_9FUNG</name>
<dbReference type="SUPFAM" id="SSF51395">
    <property type="entry name" value="FMN-linked oxidoreductases"/>
    <property type="match status" value="1"/>
</dbReference>
<evidence type="ECO:0000256" key="8">
    <source>
        <dbReference type="ARBA" id="ARBA00023004"/>
    </source>
</evidence>
<protein>
    <submittedName>
        <fullName evidence="12">NADH oxidase</fullName>
    </submittedName>
</protein>
<dbReference type="Gene3D" id="3.50.50.60">
    <property type="entry name" value="FAD/NAD(P)-binding domain"/>
    <property type="match status" value="1"/>
</dbReference>
<organism evidence="12 13">
    <name type="scientific">Neocallimastix californiae</name>
    <dbReference type="NCBI Taxonomy" id="1754190"/>
    <lineage>
        <taxon>Eukaryota</taxon>
        <taxon>Fungi</taxon>
        <taxon>Fungi incertae sedis</taxon>
        <taxon>Chytridiomycota</taxon>
        <taxon>Chytridiomycota incertae sedis</taxon>
        <taxon>Neocallimastigomycetes</taxon>
        <taxon>Neocallimastigales</taxon>
        <taxon>Neocallimastigaceae</taxon>
        <taxon>Neocallimastix</taxon>
    </lineage>
</organism>
<evidence type="ECO:0000259" key="11">
    <source>
        <dbReference type="Pfam" id="PF07992"/>
    </source>
</evidence>
<dbReference type="PANTHER" id="PTHR42917:SF2">
    <property type="entry name" value="2,4-DIENOYL-COA REDUCTASE [(2E)-ENOYL-COA-PRODUCING]"/>
    <property type="match status" value="1"/>
</dbReference>
<dbReference type="InterPro" id="IPR001155">
    <property type="entry name" value="OxRdtase_FMN_N"/>
</dbReference>
<evidence type="ECO:0000256" key="1">
    <source>
        <dbReference type="ARBA" id="ARBA00001917"/>
    </source>
</evidence>
<dbReference type="GO" id="GO:0010181">
    <property type="term" value="F:FMN binding"/>
    <property type="evidence" value="ECO:0007669"/>
    <property type="project" value="InterPro"/>
</dbReference>
<dbReference type="PRINTS" id="PR00411">
    <property type="entry name" value="PNDRDTASEI"/>
</dbReference>
<comment type="caution">
    <text evidence="12">The sequence shown here is derived from an EMBL/GenBank/DDBJ whole genome shotgun (WGS) entry which is preliminary data.</text>
</comment>
<evidence type="ECO:0000256" key="2">
    <source>
        <dbReference type="ARBA" id="ARBA00001966"/>
    </source>
</evidence>
<dbReference type="Gene3D" id="3.20.20.70">
    <property type="entry name" value="Aldolase class I"/>
    <property type="match status" value="2"/>
</dbReference>
<gene>
    <name evidence="12" type="ORF">LY90DRAFT_511554</name>
</gene>
<evidence type="ECO:0000256" key="3">
    <source>
        <dbReference type="ARBA" id="ARBA00011048"/>
    </source>
</evidence>
<keyword evidence="5" id="KW-0288">FMN</keyword>
<proteinExistence type="inferred from homology"/>
<dbReference type="PANTHER" id="PTHR42917">
    <property type="entry name" value="2,4-DIENOYL-COA REDUCTASE"/>
    <property type="match status" value="1"/>
</dbReference>
<feature type="domain" description="FAD/NAD(P)-binding" evidence="11">
    <location>
        <begin position="323"/>
        <end position="576"/>
    </location>
</feature>
<dbReference type="GO" id="GO:0046872">
    <property type="term" value="F:metal ion binding"/>
    <property type="evidence" value="ECO:0007669"/>
    <property type="project" value="UniProtKB-KW"/>
</dbReference>
<dbReference type="SUPFAM" id="SSF51905">
    <property type="entry name" value="FAD/NAD(P)-binding domain"/>
    <property type="match status" value="1"/>
</dbReference>
<sequence>MSSTLFSPIQIGRMTVKNRIECAPYGTGLFRNDGACGNKELMHFRNLVRGGVGMVCIGTANCSLDNPPPPGPTIPYLHNQFLLNSYSNLVEIAHQYDVKIGFELFGAKELFMPAMVYVNTYTKEDIQNYQKGVVDAAVNVLEIGADYILIHGGHGMIPAAFYRETTNKRTDEYGGSFENRIRITKEILQQLREKGVLEYEEDWPFVFPSVYEPRKINVANAAKFKAALKKPVSVIGGNSMFVAEEIIESNSADMVAMVRPLIADPDCVEKFRLGKQDEIRPCIRCNMCIHRCHTRLLDIRCSVNPLMGREEYFGRIDKRVDTKKVLIIGGGPAGMEAARTASMRGHSVILVEKTDKLGGNFILATKESFKEDLKKYLEWSIRTVKKDKNIDIRMNTEGTADLVKKEKPDVLIIAVGSVPIIPTFTASGTEKVQWIGNATKESLGQNIVIAGGGFTGLEAAYDYALEGKTVTVIDMIPEKELGQGASVMNKISLMQKLKTYKVKLICESKVEDVTAEGVKISNKDGETVIPCDNVVLALGQRKNTAVVDNLRDIVEKTYVIGDCSNVGGTLLNAVRSGFEIAFDI</sequence>
<accession>A0A1Y2BNU0</accession>
<evidence type="ECO:0000256" key="5">
    <source>
        <dbReference type="ARBA" id="ARBA00022643"/>
    </source>
</evidence>
<dbReference type="GO" id="GO:0016491">
    <property type="term" value="F:oxidoreductase activity"/>
    <property type="evidence" value="ECO:0007669"/>
    <property type="project" value="UniProtKB-KW"/>
</dbReference>